<evidence type="ECO:0008006" key="2">
    <source>
        <dbReference type="Google" id="ProtNLM"/>
    </source>
</evidence>
<dbReference type="AlphaFoldDB" id="A0A644VST7"/>
<proteinExistence type="predicted"/>
<dbReference type="EMBL" id="VSSQ01000427">
    <property type="protein sequence ID" value="MPL94428.1"/>
    <property type="molecule type" value="Genomic_DNA"/>
</dbReference>
<sequence>MILLFSCSSRTNSKKVDSEPIDQEAIVEHIIESDLDFNDFILHFGFNPDFQKSRIKFPLKYVDLKTESLIKEDAWINDHLYSGLEAITDISNGRKVNKESNERVFSWIKTESKISKNYYFKMENEQWFLLKIEIKQDSVDQNNEDFISFLGEFCKDSIFQTQRINFPLDMTFLDNDYNEVKENWNQEQWKFSRFYYDCDSIAILYYDSHRNFKDTDYRILIINGVENGINAQFTFERIEGKWFMTKYEDYST</sequence>
<dbReference type="Pfam" id="PF14254">
    <property type="entry name" value="DUF4348"/>
    <property type="match status" value="1"/>
</dbReference>
<comment type="caution">
    <text evidence="1">The sequence shown here is derived from an EMBL/GenBank/DDBJ whole genome shotgun (WGS) entry which is preliminary data.</text>
</comment>
<protein>
    <recommendedName>
        <fullName evidence="2">DUF4348 domain-containing protein</fullName>
    </recommendedName>
</protein>
<organism evidence="1">
    <name type="scientific">bioreactor metagenome</name>
    <dbReference type="NCBI Taxonomy" id="1076179"/>
    <lineage>
        <taxon>unclassified sequences</taxon>
        <taxon>metagenomes</taxon>
        <taxon>ecological metagenomes</taxon>
    </lineage>
</organism>
<dbReference type="Gene3D" id="3.10.450.410">
    <property type="match status" value="2"/>
</dbReference>
<name>A0A644VST7_9ZZZZ</name>
<evidence type="ECO:0000313" key="1">
    <source>
        <dbReference type="EMBL" id="MPL94428.1"/>
    </source>
</evidence>
<gene>
    <name evidence="1" type="ORF">SDC9_40581</name>
</gene>
<reference evidence="1" key="1">
    <citation type="submission" date="2019-08" db="EMBL/GenBank/DDBJ databases">
        <authorList>
            <person name="Kucharzyk K."/>
            <person name="Murdoch R.W."/>
            <person name="Higgins S."/>
            <person name="Loffler F."/>
        </authorList>
    </citation>
    <scope>NUCLEOTIDE SEQUENCE</scope>
</reference>
<accession>A0A644VST7</accession>
<dbReference type="InterPro" id="IPR025590">
    <property type="entry name" value="DUF4348"/>
</dbReference>